<organism evidence="2 3">
    <name type="scientific">Phytophthora palmivora</name>
    <dbReference type="NCBI Taxonomy" id="4796"/>
    <lineage>
        <taxon>Eukaryota</taxon>
        <taxon>Sar</taxon>
        <taxon>Stramenopiles</taxon>
        <taxon>Oomycota</taxon>
        <taxon>Peronosporomycetes</taxon>
        <taxon>Peronosporales</taxon>
        <taxon>Peronosporaceae</taxon>
        <taxon>Phytophthora</taxon>
    </lineage>
</organism>
<accession>A0A2P4Y8H6</accession>
<evidence type="ECO:0000256" key="1">
    <source>
        <dbReference type="SAM" id="Phobius"/>
    </source>
</evidence>
<dbReference type="OrthoDB" id="126890at2759"/>
<keyword evidence="1" id="KW-0812">Transmembrane</keyword>
<gene>
    <name evidence="2" type="ORF">PHPALM_8971</name>
</gene>
<evidence type="ECO:0000313" key="2">
    <source>
        <dbReference type="EMBL" id="POM74112.1"/>
    </source>
</evidence>
<keyword evidence="3" id="KW-1185">Reference proteome</keyword>
<comment type="caution">
    <text evidence="2">The sequence shown here is derived from an EMBL/GenBank/DDBJ whole genome shotgun (WGS) entry which is preliminary data.</text>
</comment>
<dbReference type="AlphaFoldDB" id="A0A2P4Y8H6"/>
<evidence type="ECO:0000313" key="3">
    <source>
        <dbReference type="Proteomes" id="UP000237271"/>
    </source>
</evidence>
<feature type="transmembrane region" description="Helical" evidence="1">
    <location>
        <begin position="106"/>
        <end position="130"/>
    </location>
</feature>
<name>A0A2P4Y8H6_9STRA</name>
<keyword evidence="1" id="KW-0472">Membrane</keyword>
<feature type="transmembrane region" description="Helical" evidence="1">
    <location>
        <begin position="136"/>
        <end position="155"/>
    </location>
</feature>
<reference evidence="2 3" key="1">
    <citation type="journal article" date="2017" name="Genome Biol. Evol.">
        <title>Phytophthora megakarya and P. palmivora, closely related causal agents of cacao black pod rot, underwent increases in genome sizes and gene numbers by different mechanisms.</title>
        <authorList>
            <person name="Ali S.S."/>
            <person name="Shao J."/>
            <person name="Lary D.J."/>
            <person name="Kronmiller B."/>
            <person name="Shen D."/>
            <person name="Strem M.D."/>
            <person name="Amoako-Attah I."/>
            <person name="Akrofi A.Y."/>
            <person name="Begoude B.A."/>
            <person name="Ten Hoopen G.M."/>
            <person name="Coulibaly K."/>
            <person name="Kebe B.I."/>
            <person name="Melnick R.L."/>
            <person name="Guiltinan M.J."/>
            <person name="Tyler B.M."/>
            <person name="Meinhardt L.W."/>
            <person name="Bailey B.A."/>
        </authorList>
    </citation>
    <scope>NUCLEOTIDE SEQUENCE [LARGE SCALE GENOMIC DNA]</scope>
    <source>
        <strain evidence="3">sbr112.9</strain>
    </source>
</reference>
<dbReference type="EMBL" id="NCKW01004930">
    <property type="protein sequence ID" value="POM74112.1"/>
    <property type="molecule type" value="Genomic_DNA"/>
</dbReference>
<proteinExistence type="predicted"/>
<keyword evidence="1" id="KW-1133">Transmembrane helix</keyword>
<protein>
    <submittedName>
        <fullName evidence="2">Uncharacterized protein</fullName>
    </submittedName>
</protein>
<feature type="transmembrane region" description="Helical" evidence="1">
    <location>
        <begin position="39"/>
        <end position="63"/>
    </location>
</feature>
<dbReference type="Proteomes" id="UP000237271">
    <property type="component" value="Unassembled WGS sequence"/>
</dbReference>
<feature type="transmembrane region" description="Helical" evidence="1">
    <location>
        <begin position="175"/>
        <end position="199"/>
    </location>
</feature>
<feature type="transmembrane region" description="Helical" evidence="1">
    <location>
        <begin position="219"/>
        <end position="238"/>
    </location>
</feature>
<sequence length="268" mass="30348">MDRVVKMKNRLKISHLGKYSSERANNLDKYCQQTSLIRVLLTCVLLPWPALLLVLVMECIPLHDPADGLKSNYGVVVRLFIVLFCAAAGSLFQIRATTPQLFYWKIAVISIGTGVCAVIILVVVANLWIFPLPFCLFMTEIPAAAFFVVLLFVLVHPQNSITSLLQEIAMWQKIVLISTQTIIALVYVTFGICFSKSTSKQRIGLLVFQPFMKLGLKHLAARQLYLYAILQLMVHFFCNDRTQRCTYGTFYFGNSSSNESLLWARPQK</sequence>
<feature type="transmembrane region" description="Helical" evidence="1">
    <location>
        <begin position="75"/>
        <end position="94"/>
    </location>
</feature>